<feature type="compositionally biased region" description="Polar residues" evidence="1">
    <location>
        <begin position="168"/>
        <end position="180"/>
    </location>
</feature>
<accession>A0ABN8NPC7</accession>
<proteinExistence type="predicted"/>
<reference evidence="2 3" key="1">
    <citation type="submission" date="2022-05" db="EMBL/GenBank/DDBJ databases">
        <authorList>
            <consortium name="Genoscope - CEA"/>
            <person name="William W."/>
        </authorList>
    </citation>
    <scope>NUCLEOTIDE SEQUENCE [LARGE SCALE GENOMIC DNA]</scope>
</reference>
<evidence type="ECO:0000313" key="2">
    <source>
        <dbReference type="EMBL" id="CAH3117164.1"/>
    </source>
</evidence>
<dbReference type="Proteomes" id="UP001159405">
    <property type="component" value="Unassembled WGS sequence"/>
</dbReference>
<dbReference type="EMBL" id="CALNXK010000030">
    <property type="protein sequence ID" value="CAH3117164.1"/>
    <property type="molecule type" value="Genomic_DNA"/>
</dbReference>
<sequence length="180" mass="20234">MLETLLQAEEVARTVDSISQQETSTKEGSQIERLIEAITCSQQVPAQATGTNASLNISQQQKALTQKLSELTPTVTKSDKVAAYSEPQVDFPSKIEELTKLMKRMEGNFQDQIASLDKRMDTCITGLAQHQRETHNTRELSKDGQPYYNNLERERPSVPRYVLPAPDNYTQYSSGPQARQ</sequence>
<name>A0ABN8NPC7_9CNID</name>
<protein>
    <submittedName>
        <fullName evidence="2">Uncharacterized protein</fullName>
    </submittedName>
</protein>
<comment type="caution">
    <text evidence="2">The sequence shown here is derived from an EMBL/GenBank/DDBJ whole genome shotgun (WGS) entry which is preliminary data.</text>
</comment>
<organism evidence="2 3">
    <name type="scientific">Porites lobata</name>
    <dbReference type="NCBI Taxonomy" id="104759"/>
    <lineage>
        <taxon>Eukaryota</taxon>
        <taxon>Metazoa</taxon>
        <taxon>Cnidaria</taxon>
        <taxon>Anthozoa</taxon>
        <taxon>Hexacorallia</taxon>
        <taxon>Scleractinia</taxon>
        <taxon>Fungiina</taxon>
        <taxon>Poritidae</taxon>
        <taxon>Porites</taxon>
    </lineage>
</organism>
<feature type="region of interest" description="Disordered" evidence="1">
    <location>
        <begin position="154"/>
        <end position="180"/>
    </location>
</feature>
<evidence type="ECO:0000313" key="3">
    <source>
        <dbReference type="Proteomes" id="UP001159405"/>
    </source>
</evidence>
<keyword evidence="3" id="KW-1185">Reference proteome</keyword>
<evidence type="ECO:0000256" key="1">
    <source>
        <dbReference type="SAM" id="MobiDB-lite"/>
    </source>
</evidence>
<gene>
    <name evidence="2" type="ORF">PLOB_00025598</name>
</gene>